<evidence type="ECO:0000313" key="2">
    <source>
        <dbReference type="EMBL" id="RKP17328.1"/>
    </source>
</evidence>
<dbReference type="Pfam" id="PF09769">
    <property type="entry name" value="ApoO"/>
    <property type="match status" value="1"/>
</dbReference>
<keyword evidence="1" id="KW-1133">Transmembrane helix</keyword>
<evidence type="ECO:0000313" key="3">
    <source>
        <dbReference type="Proteomes" id="UP000281549"/>
    </source>
</evidence>
<sequence length="185" mass="22284">MKDIYDPSPSPVNPGFKELEEFEYLAEKIHETRQYVCDKWEEINPNKHIVPKIKKHVKDAYLYTWHPKEHWFPGLFAVSAFTGAAMIYTRKCKDLRMLYPSIAGIWAFRMYYPYTTDWWYRSARKSYPAISDAEEWIDVNCDKMRNFFDDKLNIREKQRTHLIINGLRERITSKVFAHRSMMKKS</sequence>
<evidence type="ECO:0000256" key="1">
    <source>
        <dbReference type="RuleBase" id="RU363021"/>
    </source>
</evidence>
<protein>
    <recommendedName>
        <fullName evidence="1">MICOS complex subunit</fullName>
    </recommendedName>
</protein>
<feature type="transmembrane region" description="Helical" evidence="1">
    <location>
        <begin position="71"/>
        <end position="89"/>
    </location>
</feature>
<keyword evidence="1" id="KW-0472">Membrane</keyword>
<dbReference type="EMBL" id="ML005898">
    <property type="protein sequence ID" value="RKP17328.1"/>
    <property type="molecule type" value="Genomic_DNA"/>
</dbReference>
<name>A0A4P9YDS2_ROZAC</name>
<comment type="subcellular location">
    <subcellularLocation>
        <location evidence="1">Mitochondrion inner membrane</location>
    </subcellularLocation>
</comment>
<dbReference type="Proteomes" id="UP000281549">
    <property type="component" value="Unassembled WGS sequence"/>
</dbReference>
<keyword evidence="1" id="KW-0999">Mitochondrion inner membrane</keyword>
<gene>
    <name evidence="2" type="ORF">ROZALSC1DRAFT_30851</name>
</gene>
<comment type="subunit">
    <text evidence="1">Component of the mitochondrial contact site and cristae organizing system (MICOS) complex.</text>
</comment>
<keyword evidence="1" id="KW-0812">Transmembrane</keyword>
<dbReference type="GO" id="GO:0042407">
    <property type="term" value="P:cristae formation"/>
    <property type="evidence" value="ECO:0007669"/>
    <property type="project" value="InterPro"/>
</dbReference>
<dbReference type="InterPro" id="IPR019166">
    <property type="entry name" value="MIC26/MIC27"/>
</dbReference>
<dbReference type="GO" id="GO:0061617">
    <property type="term" value="C:MICOS complex"/>
    <property type="evidence" value="ECO:0007669"/>
    <property type="project" value="UniProtKB-UniRule"/>
</dbReference>
<organism evidence="2 3">
    <name type="scientific">Rozella allomycis (strain CSF55)</name>
    <dbReference type="NCBI Taxonomy" id="988480"/>
    <lineage>
        <taxon>Eukaryota</taxon>
        <taxon>Fungi</taxon>
        <taxon>Fungi incertae sedis</taxon>
        <taxon>Cryptomycota</taxon>
        <taxon>Cryptomycota incertae sedis</taxon>
        <taxon>Rozella</taxon>
    </lineage>
</organism>
<keyword evidence="1" id="KW-0496">Mitochondrion</keyword>
<accession>A0A4P9YDS2</accession>
<comment type="function">
    <text evidence="1">Component of the MICOS complex, a large protein complex of the mitochondrial inner membrane that plays crucial roles in the maintenance of crista junctions, inner membrane architecture, and formation of contact sites to the outer membrane.</text>
</comment>
<reference evidence="3" key="1">
    <citation type="journal article" date="2018" name="Nat. Microbiol.">
        <title>Leveraging single-cell genomics to expand the fungal tree of life.</title>
        <authorList>
            <person name="Ahrendt S.R."/>
            <person name="Quandt C.A."/>
            <person name="Ciobanu D."/>
            <person name="Clum A."/>
            <person name="Salamov A."/>
            <person name="Andreopoulos B."/>
            <person name="Cheng J.F."/>
            <person name="Woyke T."/>
            <person name="Pelin A."/>
            <person name="Henrissat B."/>
            <person name="Reynolds N.K."/>
            <person name="Benny G.L."/>
            <person name="Smith M.E."/>
            <person name="James T.Y."/>
            <person name="Grigoriev I.V."/>
        </authorList>
    </citation>
    <scope>NUCLEOTIDE SEQUENCE [LARGE SCALE GENOMIC DNA]</scope>
    <source>
        <strain evidence="3">CSF55</strain>
    </source>
</reference>
<proteinExistence type="predicted"/>
<dbReference type="AlphaFoldDB" id="A0A4P9YDS2"/>